<dbReference type="InterPro" id="IPR013083">
    <property type="entry name" value="Znf_RING/FYVE/PHD"/>
</dbReference>
<dbReference type="GO" id="GO:0016874">
    <property type="term" value="F:ligase activity"/>
    <property type="evidence" value="ECO:0007669"/>
    <property type="project" value="UniProtKB-KW"/>
</dbReference>
<keyword evidence="7 13" id="KW-0863">Zinc-finger</keyword>
<evidence type="ECO:0000256" key="4">
    <source>
        <dbReference type="ARBA" id="ARBA00005555"/>
    </source>
</evidence>
<dbReference type="GO" id="GO:0033503">
    <property type="term" value="C:HULC complex"/>
    <property type="evidence" value="ECO:0007669"/>
    <property type="project" value="TreeGrafter"/>
</dbReference>
<evidence type="ECO:0000256" key="1">
    <source>
        <dbReference type="ARBA" id="ARBA00000900"/>
    </source>
</evidence>
<proteinExistence type="inferred from homology"/>
<dbReference type="SUPFAM" id="SSF57850">
    <property type="entry name" value="RING/U-box"/>
    <property type="match status" value="1"/>
</dbReference>
<evidence type="ECO:0000313" key="19">
    <source>
        <dbReference type="Proteomes" id="UP000276133"/>
    </source>
</evidence>
<dbReference type="GO" id="GO:0061630">
    <property type="term" value="F:ubiquitin protein ligase activity"/>
    <property type="evidence" value="ECO:0007669"/>
    <property type="project" value="UniProtKB-EC"/>
</dbReference>
<dbReference type="Gene3D" id="3.30.40.10">
    <property type="entry name" value="Zinc/RING finger domain, C3HC4 (zinc finger)"/>
    <property type="match status" value="1"/>
</dbReference>
<dbReference type="PROSITE" id="PS00518">
    <property type="entry name" value="ZF_RING_1"/>
    <property type="match status" value="1"/>
</dbReference>
<feature type="compositionally biased region" description="Low complexity" evidence="16">
    <location>
        <begin position="545"/>
        <end position="555"/>
    </location>
</feature>
<evidence type="ECO:0000256" key="10">
    <source>
        <dbReference type="ARBA" id="ARBA00022853"/>
    </source>
</evidence>
<dbReference type="Pfam" id="PF00097">
    <property type="entry name" value="zf-C3HC4"/>
    <property type="match status" value="1"/>
</dbReference>
<dbReference type="GO" id="GO:0016567">
    <property type="term" value="P:protein ubiquitination"/>
    <property type="evidence" value="ECO:0007669"/>
    <property type="project" value="UniProtKB-UniRule"/>
</dbReference>
<dbReference type="STRING" id="10195.A0A3M7T8J8"/>
<dbReference type="PANTHER" id="PTHR23163:SF0">
    <property type="entry name" value="E3 UBIQUITIN-PROTEIN LIGASE BRE1"/>
    <property type="match status" value="1"/>
</dbReference>
<protein>
    <recommendedName>
        <fullName evidence="14">E3 ubiquitin protein ligase</fullName>
        <ecNumber evidence="14">2.3.2.27</ecNumber>
    </recommendedName>
</protein>
<dbReference type="UniPathway" id="UPA00143"/>
<dbReference type="FunFam" id="3.30.40.10:FF:000040">
    <property type="entry name" value="E3 ubiquitin protein ligase"/>
    <property type="match status" value="1"/>
</dbReference>
<feature type="compositionally biased region" description="Basic residues" evidence="16">
    <location>
        <begin position="678"/>
        <end position="688"/>
    </location>
</feature>
<accession>A0A3M7T8J8</accession>
<evidence type="ECO:0000256" key="14">
    <source>
        <dbReference type="RuleBase" id="RU365038"/>
    </source>
</evidence>
<dbReference type="PROSITE" id="PS50089">
    <property type="entry name" value="ZF_RING_2"/>
    <property type="match status" value="1"/>
</dbReference>
<dbReference type="GO" id="GO:0006325">
    <property type="term" value="P:chromatin organization"/>
    <property type="evidence" value="ECO:0007669"/>
    <property type="project" value="UniProtKB-KW"/>
</dbReference>
<feature type="compositionally biased region" description="Basic and acidic residues" evidence="16">
    <location>
        <begin position="627"/>
        <end position="638"/>
    </location>
</feature>
<dbReference type="Pfam" id="PF26095">
    <property type="entry name" value="CC_Bre1"/>
    <property type="match status" value="1"/>
</dbReference>
<feature type="coiled-coil region" evidence="15">
    <location>
        <begin position="234"/>
        <end position="296"/>
    </location>
</feature>
<gene>
    <name evidence="18" type="ORF">BpHYR1_047865</name>
</gene>
<dbReference type="InterPro" id="IPR017907">
    <property type="entry name" value="Znf_RING_CS"/>
</dbReference>
<keyword evidence="19" id="KW-1185">Reference proteome</keyword>
<evidence type="ECO:0000256" key="15">
    <source>
        <dbReference type="SAM" id="Coils"/>
    </source>
</evidence>
<organism evidence="18 19">
    <name type="scientific">Brachionus plicatilis</name>
    <name type="common">Marine rotifer</name>
    <name type="synonym">Brachionus muelleri</name>
    <dbReference type="NCBI Taxonomy" id="10195"/>
    <lineage>
        <taxon>Eukaryota</taxon>
        <taxon>Metazoa</taxon>
        <taxon>Spiralia</taxon>
        <taxon>Gnathifera</taxon>
        <taxon>Rotifera</taxon>
        <taxon>Eurotatoria</taxon>
        <taxon>Monogononta</taxon>
        <taxon>Pseudotrocha</taxon>
        <taxon>Ploima</taxon>
        <taxon>Brachionidae</taxon>
        <taxon>Brachionus</taxon>
    </lineage>
</organism>
<feature type="coiled-coil region" evidence="15">
    <location>
        <begin position="354"/>
        <end position="395"/>
    </location>
</feature>
<feature type="compositionally biased region" description="Low complexity" evidence="16">
    <location>
        <begin position="22"/>
        <end position="32"/>
    </location>
</feature>
<name>A0A3M7T8J8_BRAPC</name>
<dbReference type="SMART" id="SM00184">
    <property type="entry name" value="RING"/>
    <property type="match status" value="1"/>
</dbReference>
<evidence type="ECO:0000256" key="8">
    <source>
        <dbReference type="ARBA" id="ARBA00022786"/>
    </source>
</evidence>
<keyword evidence="11 14" id="KW-0175">Coiled coil</keyword>
<feature type="compositionally biased region" description="Polar residues" evidence="16">
    <location>
        <begin position="666"/>
        <end position="677"/>
    </location>
</feature>
<evidence type="ECO:0000256" key="7">
    <source>
        <dbReference type="ARBA" id="ARBA00022771"/>
    </source>
</evidence>
<dbReference type="GO" id="GO:0008270">
    <property type="term" value="F:zinc ion binding"/>
    <property type="evidence" value="ECO:0007669"/>
    <property type="project" value="UniProtKB-KW"/>
</dbReference>
<keyword evidence="18" id="KW-0436">Ligase</keyword>
<keyword evidence="8 14" id="KW-0833">Ubl conjugation pathway</keyword>
<evidence type="ECO:0000256" key="2">
    <source>
        <dbReference type="ARBA" id="ARBA00004123"/>
    </source>
</evidence>
<comment type="catalytic activity">
    <reaction evidence="1 14">
        <text>S-ubiquitinyl-[E2 ubiquitin-conjugating enzyme]-L-cysteine + [acceptor protein]-L-lysine = [E2 ubiquitin-conjugating enzyme]-L-cysteine + N(6)-ubiquitinyl-[acceptor protein]-L-lysine.</text>
        <dbReference type="EC" id="2.3.2.27"/>
    </reaction>
</comment>
<sequence length="981" mass="113868">MHSAAVPCPGNGIKRTAANALSSPSPTSSSSSHQNEHQQSISPPPPEKRSFIVVESPIKLDTISSSEDLDIKVLRIQNKNLSERLLQRQKLEADLREKIDKLQNKKASDDNKMCIIDRYWTQLDEDLRLMLERFDSESGKEACEPIGEKTSKAESTKLSSQMVRNFLSKLNDWDKCEIEDSLKERVKFTTQTVAKLVAVYDRMTKKNELFLKDLRTKIYDCTEPSASSKIESKVKELSEESIRLNELITKCQQNIHKSGLEKKQLEDQLSLLEAEIKDLNHKTDETEYELDKMKDKAFKLDTQLAETLKKLNNLQSNSNISNHIDQDGHVVYHNTFKQNSTNTNRSNSLSDKQLSELETELEHHRELAKNRLDELEKLNQEYNSASKQIEKLKNDLKMIPESVVEQTSEYRMLQTKYSIIVNDNVKLKQALDETRNLLEFSRCSFQRQLEQMESEELAQQKRLGNEIIQIEEQLAQLRKENELLRIEYEQNLAANEQTGPINKEMRSLITTLQTNNKLLKSDNIRTKKRLEEAQQEIEKLKTKNSQLQSQVVQSQSKKDDNCVNKEPSEVPVKTEPEIEVKKENDEKESLIKDLEEKNRRLQESHKDMKNIIDIYTKSSGSSGSSSKDQKKYPNELEEAKQEIKRLKECLEKLKSSSSSSTKLILPTQSIPSNSPSTRYHHKLEHHHHHDESSNPANSSSSSNADNAKKIKSLEDSIKELQKNLNNKKQEEVALLNDMEITGQAFEDMQEQNIRLMQQLREKDDANFKLVSERIKLENAQKILKEEKELYVQQVTTLQDQQEAQMNVSKKLEEQIQVLTQNIAIFEKEIHQLQLACETYKRQAIDNVQLIQELKLNSQKYLFQLKEAQQLIAEKSETLASQTFRIKRTQEEIKHLQAKLERQKKFEMAANMDEVLKEEIKEYKEQLRCPSCKIKQKDAVLTKCFHVFCFDCLQKRYDTRQRKCPKCNAGFGANDFRKLYLS</sequence>
<evidence type="ECO:0000259" key="17">
    <source>
        <dbReference type="PROSITE" id="PS50089"/>
    </source>
</evidence>
<dbReference type="PANTHER" id="PTHR23163">
    <property type="entry name" value="RING FINGER PROTEIN-RELATED"/>
    <property type="match status" value="1"/>
</dbReference>
<dbReference type="Pfam" id="PF26052">
    <property type="entry name" value="BRE1B"/>
    <property type="match status" value="1"/>
</dbReference>
<dbReference type="Proteomes" id="UP000276133">
    <property type="component" value="Unassembled WGS sequence"/>
</dbReference>
<dbReference type="InterPro" id="IPR013956">
    <property type="entry name" value="E3_ubiquit_lig_Bre1"/>
</dbReference>
<comment type="caution">
    <text evidence="18">The sequence shown here is derived from an EMBL/GenBank/DDBJ whole genome shotgun (WGS) entry which is preliminary data.</text>
</comment>
<dbReference type="EMBL" id="REGN01000111">
    <property type="protein sequence ID" value="RNA44393.1"/>
    <property type="molecule type" value="Genomic_DNA"/>
</dbReference>
<evidence type="ECO:0000256" key="11">
    <source>
        <dbReference type="ARBA" id="ARBA00023054"/>
    </source>
</evidence>
<dbReference type="InterPro" id="IPR001841">
    <property type="entry name" value="Znf_RING"/>
</dbReference>
<dbReference type="GO" id="GO:0005634">
    <property type="term" value="C:nucleus"/>
    <property type="evidence" value="ECO:0007669"/>
    <property type="project" value="UniProtKB-SubCell"/>
</dbReference>
<feature type="compositionally biased region" description="Basic and acidic residues" evidence="16">
    <location>
        <begin position="556"/>
        <end position="586"/>
    </location>
</feature>
<feature type="region of interest" description="Disordered" evidence="16">
    <location>
        <begin position="615"/>
        <end position="638"/>
    </location>
</feature>
<feature type="region of interest" description="Disordered" evidence="16">
    <location>
        <begin position="657"/>
        <end position="707"/>
    </location>
</feature>
<comment type="similarity">
    <text evidence="4 14">Belongs to the BRE1 family.</text>
</comment>
<dbReference type="InterPro" id="IPR018957">
    <property type="entry name" value="Znf_C3HC4_RING-type"/>
</dbReference>
<feature type="domain" description="RING-type" evidence="17">
    <location>
        <begin position="928"/>
        <end position="967"/>
    </location>
</feature>
<feature type="region of interest" description="Disordered" evidence="16">
    <location>
        <begin position="541"/>
        <end position="586"/>
    </location>
</feature>
<evidence type="ECO:0000256" key="13">
    <source>
        <dbReference type="PROSITE-ProRule" id="PRU00175"/>
    </source>
</evidence>
<evidence type="ECO:0000313" key="18">
    <source>
        <dbReference type="EMBL" id="RNA44393.1"/>
    </source>
</evidence>
<keyword evidence="6 14" id="KW-0479">Metal-binding</keyword>
<dbReference type="InterPro" id="IPR058643">
    <property type="entry name" value="BRE1-like_CC"/>
</dbReference>
<dbReference type="AlphaFoldDB" id="A0A3M7T8J8"/>
<keyword evidence="5 14" id="KW-0808">Transferase</keyword>
<reference evidence="18 19" key="1">
    <citation type="journal article" date="2018" name="Sci. Rep.">
        <title>Genomic signatures of local adaptation to the degree of environmental predictability in rotifers.</title>
        <authorList>
            <person name="Franch-Gras L."/>
            <person name="Hahn C."/>
            <person name="Garcia-Roger E.M."/>
            <person name="Carmona M.J."/>
            <person name="Serra M."/>
            <person name="Gomez A."/>
        </authorList>
    </citation>
    <scope>NUCLEOTIDE SEQUENCE [LARGE SCALE GENOMIC DNA]</scope>
    <source>
        <strain evidence="18">HYR1</strain>
    </source>
</reference>
<comment type="subcellular location">
    <subcellularLocation>
        <location evidence="2 14">Nucleus</location>
    </subcellularLocation>
</comment>
<feature type="coiled-coil region" evidence="15">
    <location>
        <begin position="85"/>
        <end position="112"/>
    </location>
</feature>
<dbReference type="InterPro" id="IPR058642">
    <property type="entry name" value="BRE1A/B-like_dom"/>
</dbReference>
<dbReference type="OrthoDB" id="10266039at2759"/>
<evidence type="ECO:0000256" key="3">
    <source>
        <dbReference type="ARBA" id="ARBA00004906"/>
    </source>
</evidence>
<comment type="pathway">
    <text evidence="3 14">Protein modification; protein ubiquitination.</text>
</comment>
<feature type="region of interest" description="Disordered" evidence="16">
    <location>
        <begin position="1"/>
        <end position="49"/>
    </location>
</feature>
<keyword evidence="10 14" id="KW-0156">Chromatin regulator</keyword>
<evidence type="ECO:0000256" key="6">
    <source>
        <dbReference type="ARBA" id="ARBA00022723"/>
    </source>
</evidence>
<keyword evidence="9 14" id="KW-0862">Zinc</keyword>
<evidence type="ECO:0000256" key="16">
    <source>
        <dbReference type="SAM" id="MobiDB-lite"/>
    </source>
</evidence>
<dbReference type="EC" id="2.3.2.27" evidence="14"/>
<feature type="compositionally biased region" description="Low complexity" evidence="16">
    <location>
        <begin position="693"/>
        <end position="705"/>
    </location>
</feature>
<evidence type="ECO:0000256" key="12">
    <source>
        <dbReference type="ARBA" id="ARBA00023242"/>
    </source>
</evidence>
<evidence type="ECO:0000256" key="9">
    <source>
        <dbReference type="ARBA" id="ARBA00022833"/>
    </source>
</evidence>
<evidence type="ECO:0000256" key="5">
    <source>
        <dbReference type="ARBA" id="ARBA00022679"/>
    </source>
</evidence>
<keyword evidence="12 14" id="KW-0539">Nucleus</keyword>